<dbReference type="Proteomes" id="UP000031971">
    <property type="component" value="Unassembled WGS sequence"/>
</dbReference>
<dbReference type="InterPro" id="IPR017932">
    <property type="entry name" value="GATase_2_dom"/>
</dbReference>
<evidence type="ECO:0000256" key="6">
    <source>
        <dbReference type="ARBA" id="ARBA00022962"/>
    </source>
</evidence>
<accession>A0A0C2YSW7</accession>
<dbReference type="NCBIfam" id="TIGR01536">
    <property type="entry name" value="asn_synth_AEB"/>
    <property type="match status" value="1"/>
</dbReference>
<dbReference type="GO" id="GO:0004066">
    <property type="term" value="F:asparagine synthase (glutamine-hydrolyzing) activity"/>
    <property type="evidence" value="ECO:0007669"/>
    <property type="project" value="UniProtKB-EC"/>
</dbReference>
<evidence type="ECO:0000256" key="1">
    <source>
        <dbReference type="ARBA" id="ARBA00005187"/>
    </source>
</evidence>
<evidence type="ECO:0000256" key="4">
    <source>
        <dbReference type="ARBA" id="ARBA00022741"/>
    </source>
</evidence>
<evidence type="ECO:0000256" key="7">
    <source>
        <dbReference type="ARBA" id="ARBA00048741"/>
    </source>
</evidence>
<dbReference type="GO" id="GO:0005829">
    <property type="term" value="C:cytosol"/>
    <property type="evidence" value="ECO:0007669"/>
    <property type="project" value="TreeGrafter"/>
</dbReference>
<evidence type="ECO:0000256" key="2">
    <source>
        <dbReference type="ARBA" id="ARBA00005752"/>
    </source>
</evidence>
<dbReference type="InterPro" id="IPR029055">
    <property type="entry name" value="Ntn_hydrolases_N"/>
</dbReference>
<dbReference type="InterPro" id="IPR006426">
    <property type="entry name" value="Asn_synth_AEB"/>
</dbReference>
<keyword evidence="5 9" id="KW-0067">ATP-binding</keyword>
<organism evidence="11 12">
    <name type="scientific">Paramagnetospirillum magnetotacticum MS-1</name>
    <dbReference type="NCBI Taxonomy" id="272627"/>
    <lineage>
        <taxon>Bacteria</taxon>
        <taxon>Pseudomonadati</taxon>
        <taxon>Pseudomonadota</taxon>
        <taxon>Alphaproteobacteria</taxon>
        <taxon>Rhodospirillales</taxon>
        <taxon>Magnetospirillaceae</taxon>
        <taxon>Paramagnetospirillum</taxon>
    </lineage>
</organism>
<evidence type="ECO:0000256" key="5">
    <source>
        <dbReference type="ARBA" id="ARBA00022840"/>
    </source>
</evidence>
<keyword evidence="8" id="KW-0028">Amino-acid biosynthesis</keyword>
<dbReference type="RefSeq" id="WP_009870458.1">
    <property type="nucleotide sequence ID" value="NZ_JXSL01000030.1"/>
</dbReference>
<feature type="domain" description="Glutamine amidotransferase type-2" evidence="10">
    <location>
        <begin position="2"/>
        <end position="217"/>
    </location>
</feature>
<protein>
    <recommendedName>
        <fullName evidence="3">asparagine synthase (glutamine-hydrolyzing)</fullName>
        <ecNumber evidence="3">6.3.5.4</ecNumber>
    </recommendedName>
</protein>
<evidence type="ECO:0000259" key="10">
    <source>
        <dbReference type="PROSITE" id="PS51278"/>
    </source>
</evidence>
<keyword evidence="12" id="KW-1185">Reference proteome</keyword>
<dbReference type="Pfam" id="PF00733">
    <property type="entry name" value="Asn_synthase"/>
    <property type="match status" value="1"/>
</dbReference>
<dbReference type="InterPro" id="IPR001962">
    <property type="entry name" value="Asn_synthase"/>
</dbReference>
<dbReference type="PANTHER" id="PTHR43284">
    <property type="entry name" value="ASPARAGINE SYNTHETASE (GLUTAMINE-HYDROLYZING)"/>
    <property type="match status" value="1"/>
</dbReference>
<dbReference type="InterPro" id="IPR051786">
    <property type="entry name" value="ASN_synthetase/amidase"/>
</dbReference>
<evidence type="ECO:0000313" key="11">
    <source>
        <dbReference type="EMBL" id="KIL97815.1"/>
    </source>
</evidence>
<dbReference type="PANTHER" id="PTHR43284:SF1">
    <property type="entry name" value="ASPARAGINE SYNTHETASE"/>
    <property type="match status" value="1"/>
</dbReference>
<evidence type="ECO:0000256" key="8">
    <source>
        <dbReference type="PIRSR" id="PIRSR001589-1"/>
    </source>
</evidence>
<dbReference type="GO" id="GO:0005524">
    <property type="term" value="F:ATP binding"/>
    <property type="evidence" value="ECO:0007669"/>
    <property type="project" value="UniProtKB-KW"/>
</dbReference>
<dbReference type="InterPro" id="IPR033738">
    <property type="entry name" value="AsnB_N"/>
</dbReference>
<dbReference type="STRING" id="272627.CCC_00876"/>
<dbReference type="PIRSF" id="PIRSF001589">
    <property type="entry name" value="Asn_synthetase_glu-h"/>
    <property type="match status" value="1"/>
</dbReference>
<feature type="binding site" evidence="9">
    <location>
        <begin position="366"/>
        <end position="367"/>
    </location>
    <ligand>
        <name>ATP</name>
        <dbReference type="ChEBI" id="CHEBI:30616"/>
    </ligand>
</feature>
<dbReference type="OrthoDB" id="9763290at2"/>
<evidence type="ECO:0000256" key="3">
    <source>
        <dbReference type="ARBA" id="ARBA00012737"/>
    </source>
</evidence>
<dbReference type="Gene3D" id="3.60.20.10">
    <property type="entry name" value="Glutamine Phosphoribosylpyrophosphate, subunit 1, domain 1"/>
    <property type="match status" value="1"/>
</dbReference>
<evidence type="ECO:0000313" key="12">
    <source>
        <dbReference type="Proteomes" id="UP000031971"/>
    </source>
</evidence>
<dbReference type="EMBL" id="JXSL01000030">
    <property type="protein sequence ID" value="KIL97815.1"/>
    <property type="molecule type" value="Genomic_DNA"/>
</dbReference>
<feature type="active site" description="For GATase activity" evidence="8">
    <location>
        <position position="2"/>
    </location>
</feature>
<comment type="pathway">
    <text evidence="1">Amino-acid biosynthesis; L-asparagine biosynthesis; L-asparagine from L-aspartate (L-Gln route): step 1/1.</text>
</comment>
<dbReference type="AlphaFoldDB" id="A0A0C2YSW7"/>
<evidence type="ECO:0000256" key="9">
    <source>
        <dbReference type="PIRSR" id="PIRSR001589-2"/>
    </source>
</evidence>
<gene>
    <name evidence="11" type="ORF">CCC_00876</name>
</gene>
<comment type="similarity">
    <text evidence="2">Belongs to the asparagine synthetase family.</text>
</comment>
<dbReference type="PROSITE" id="PS51278">
    <property type="entry name" value="GATASE_TYPE_2"/>
    <property type="match status" value="1"/>
</dbReference>
<dbReference type="SUPFAM" id="SSF52402">
    <property type="entry name" value="Adenine nucleotide alpha hydrolases-like"/>
    <property type="match status" value="1"/>
</dbReference>
<sequence>MCGLAALFSYRADAPPPDAAELARMTGAMTRRGPDGEGVWSGAEGRVRLGHRRLSIIELGEPGAQPMIADDGKTAIVFNGEIYNYRALRLRLEQQGVRLRSHSDTEVILEGYRLLGPDILAQLRGMFALAIWDGERGGILAARDGLGIKPLYVADDGRTVRLASQVKALLAGGGIETAPDPAGHAGFFLWGHVPEPHTLYRSIRALKPGTWERWGLDGRRDSGAFFDLGAELRRPRQAPRADLKSALEDSVAHHLVADVPVGVFLSAGRDSTTLAAMAAKLGTGKVKSVTLAFEEFAGTPKDEAPLAELAARHYATEHITRRIPGGDFAACRDQILADMDQPTIDGVNVWFVARAARESGLKVALSGLGGDELFAGYDNFTTIPRIVSVLGPSGAIPGLGRGFRALAGHFVRPKLAGLLELGTTLPDAYLLRRGLFMPWELPQVMDADMARIGLEALAPRLHLKRAAAGLGDDVAAISALEMQFYMRNQLLRDADWAGMAHSLEIRVPLVDTHLLDAVLDLRAAGRTPGKADMAACADPGLPTAILERPKTGFFVPVAQWLGESSLRGWAKRVHAALCEETL</sequence>
<name>A0A0C2YSW7_PARME</name>
<reference evidence="11 12" key="1">
    <citation type="submission" date="2015-01" db="EMBL/GenBank/DDBJ databases">
        <title>Genome Sequence of Magnetospirillum magnetotacticum Strain MS-1.</title>
        <authorList>
            <person name="Marinov G.K."/>
            <person name="Smalley M.D."/>
            <person name="DeSalvo G."/>
        </authorList>
    </citation>
    <scope>NUCLEOTIDE SEQUENCE [LARGE SCALE GENOMIC DNA]</scope>
    <source>
        <strain evidence="11 12">MS-1</strain>
    </source>
</reference>
<comment type="caution">
    <text evidence="11">The sequence shown here is derived from an EMBL/GenBank/DDBJ whole genome shotgun (WGS) entry which is preliminary data.</text>
</comment>
<dbReference type="CDD" id="cd01991">
    <property type="entry name" value="Asn_synthase_B_C"/>
    <property type="match status" value="1"/>
</dbReference>
<dbReference type="EC" id="6.3.5.4" evidence="3"/>
<proteinExistence type="inferred from homology"/>
<dbReference type="GO" id="GO:0006529">
    <property type="term" value="P:asparagine biosynthetic process"/>
    <property type="evidence" value="ECO:0007669"/>
    <property type="project" value="UniProtKB-KW"/>
</dbReference>
<dbReference type="CDD" id="cd00712">
    <property type="entry name" value="AsnB"/>
    <property type="match status" value="1"/>
</dbReference>
<dbReference type="Gene3D" id="3.40.50.620">
    <property type="entry name" value="HUPs"/>
    <property type="match status" value="1"/>
</dbReference>
<keyword evidence="8" id="KW-0061">Asparagine biosynthesis</keyword>
<keyword evidence="6 8" id="KW-0315">Glutamine amidotransferase</keyword>
<dbReference type="Pfam" id="PF13537">
    <property type="entry name" value="GATase_7"/>
    <property type="match status" value="1"/>
</dbReference>
<dbReference type="SUPFAM" id="SSF56235">
    <property type="entry name" value="N-terminal nucleophile aminohydrolases (Ntn hydrolases)"/>
    <property type="match status" value="1"/>
</dbReference>
<dbReference type="InterPro" id="IPR014729">
    <property type="entry name" value="Rossmann-like_a/b/a_fold"/>
</dbReference>
<comment type="catalytic activity">
    <reaction evidence="7">
        <text>L-aspartate + L-glutamine + ATP + H2O = L-asparagine + L-glutamate + AMP + diphosphate + H(+)</text>
        <dbReference type="Rhea" id="RHEA:12228"/>
        <dbReference type="ChEBI" id="CHEBI:15377"/>
        <dbReference type="ChEBI" id="CHEBI:15378"/>
        <dbReference type="ChEBI" id="CHEBI:29985"/>
        <dbReference type="ChEBI" id="CHEBI:29991"/>
        <dbReference type="ChEBI" id="CHEBI:30616"/>
        <dbReference type="ChEBI" id="CHEBI:33019"/>
        <dbReference type="ChEBI" id="CHEBI:58048"/>
        <dbReference type="ChEBI" id="CHEBI:58359"/>
        <dbReference type="ChEBI" id="CHEBI:456215"/>
        <dbReference type="EC" id="6.3.5.4"/>
    </reaction>
</comment>
<feature type="binding site" evidence="9">
    <location>
        <position position="104"/>
    </location>
    <ligand>
        <name>L-glutamine</name>
        <dbReference type="ChEBI" id="CHEBI:58359"/>
    </ligand>
</feature>
<keyword evidence="4 9" id="KW-0547">Nucleotide-binding</keyword>